<evidence type="ECO:0008006" key="3">
    <source>
        <dbReference type="Google" id="ProtNLM"/>
    </source>
</evidence>
<evidence type="ECO:0000313" key="1">
    <source>
        <dbReference type="EMBL" id="MDJ1185085.1"/>
    </source>
</evidence>
<sequence>MTLLSGMNEMNILIDGCVFAYSDYLEIAKFWESLIPRLVASLEGHRVYVLNRDVNAIFPELAVQNLFAPAPDFDRSSVEVCRLSALCKELDIDVFISSYNTSPGSQAKSLFVLEPSPSAVAADSPLDESSVRLSRERSLKMASGYFLLSEESGNVLKSEVELAPDEVIWTELISDLEIDWESLAQHVARAMNELFDSKIDGQVSTRIESEEMAICREVEQLRRKAETESKDKAFYPIYDPNFKPKQTSILMRGYLALTQPERYGEFAGRIYQWMKNKVLR</sequence>
<protein>
    <recommendedName>
        <fullName evidence="3">PIN domain-containing protein</fullName>
    </recommendedName>
</protein>
<accession>A0ABT7C0V6</accession>
<dbReference type="RefSeq" id="WP_283759736.1">
    <property type="nucleotide sequence ID" value="NZ_JAQOSQ010000025.1"/>
</dbReference>
<name>A0ABT7C0V6_9CYAN</name>
<evidence type="ECO:0000313" key="2">
    <source>
        <dbReference type="Proteomes" id="UP001232992"/>
    </source>
</evidence>
<reference evidence="1 2" key="1">
    <citation type="submission" date="2023-01" db="EMBL/GenBank/DDBJ databases">
        <title>Novel diversity within Roseofilum (Cyanobacteria; Desertifilaceae) from marine benthic mats with descriptions of four novel species.</title>
        <authorList>
            <person name="Wang Y."/>
            <person name="Berthold D.E."/>
            <person name="Hu J."/>
            <person name="Lefler F.W."/>
            <person name="Laughinghouse H.D. IV."/>
        </authorList>
    </citation>
    <scope>NUCLEOTIDE SEQUENCE [LARGE SCALE GENOMIC DNA]</scope>
    <source>
        <strain evidence="1 2">BLCC-M143</strain>
    </source>
</reference>
<proteinExistence type="predicted"/>
<organism evidence="1 2">
    <name type="scientific">Roseofilum casamattae BLCC-M143</name>
    <dbReference type="NCBI Taxonomy" id="3022442"/>
    <lineage>
        <taxon>Bacteria</taxon>
        <taxon>Bacillati</taxon>
        <taxon>Cyanobacteriota</taxon>
        <taxon>Cyanophyceae</taxon>
        <taxon>Desertifilales</taxon>
        <taxon>Desertifilaceae</taxon>
        <taxon>Roseofilum</taxon>
        <taxon>Roseofilum casamattae</taxon>
    </lineage>
</organism>
<keyword evidence="2" id="KW-1185">Reference proteome</keyword>
<dbReference type="EMBL" id="JAQOSQ010000025">
    <property type="protein sequence ID" value="MDJ1185085.1"/>
    <property type="molecule type" value="Genomic_DNA"/>
</dbReference>
<dbReference type="Proteomes" id="UP001232992">
    <property type="component" value="Unassembled WGS sequence"/>
</dbReference>
<comment type="caution">
    <text evidence="1">The sequence shown here is derived from an EMBL/GenBank/DDBJ whole genome shotgun (WGS) entry which is preliminary data.</text>
</comment>
<gene>
    <name evidence="1" type="ORF">PMH09_18005</name>
</gene>